<dbReference type="Gene3D" id="3.10.540.10">
    <property type="entry name" value="duf1285 like domain"/>
    <property type="match status" value="1"/>
</dbReference>
<gene>
    <name evidence="3" type="ORF">CHH28_14455</name>
</gene>
<dbReference type="InterPro" id="IPR010707">
    <property type="entry name" value="DUF1285"/>
</dbReference>
<dbReference type="Proteomes" id="UP000202440">
    <property type="component" value="Chromosome"/>
</dbReference>
<sequence length="182" mass="20772">MATRALMDLSNLQQQIGLQATAKQPPLEQWQPELSGDIDIEIHSDGGWWHQGSAFERQDLVRLFASILRREGDEYFLVTPVEKWRIQVEDRPFVVTLIEADADGIEFVTNVGDSGRIGPEHPLRLSYRQGEAEPLPEVLIRHDLWARLSRNAFYELVEHAVEIDGQWRILSDGESFALVVAE</sequence>
<dbReference type="Pfam" id="PF06938">
    <property type="entry name" value="DUF1285_N"/>
    <property type="match status" value="1"/>
</dbReference>
<evidence type="ECO:0000313" key="3">
    <source>
        <dbReference type="EMBL" id="ASP39798.1"/>
    </source>
</evidence>
<dbReference type="InterPro" id="IPR048342">
    <property type="entry name" value="DUF1285_C"/>
</dbReference>
<dbReference type="KEGG" id="bsan:CHH28_14455"/>
<name>A0A222FLA9_9GAMM</name>
<dbReference type="PIRSF" id="PIRSF029557">
    <property type="entry name" value="UCP029557"/>
    <property type="match status" value="1"/>
</dbReference>
<reference evidence="3 4" key="1">
    <citation type="submission" date="2017-07" db="EMBL/GenBank/DDBJ databases">
        <title>Annotated genome sequence of Bacterioplanes sanyensis isolated from Red Sea.</title>
        <authorList>
            <person name="Rehman Z.U."/>
        </authorList>
    </citation>
    <scope>NUCLEOTIDE SEQUENCE [LARGE SCALE GENOMIC DNA]</scope>
    <source>
        <strain evidence="3 4">NV9</strain>
    </source>
</reference>
<dbReference type="EMBL" id="CP022530">
    <property type="protein sequence ID" value="ASP39798.1"/>
    <property type="molecule type" value="Genomic_DNA"/>
</dbReference>
<dbReference type="InterPro" id="IPR048341">
    <property type="entry name" value="DUF1285_N"/>
</dbReference>
<dbReference type="InterPro" id="IPR023361">
    <property type="entry name" value="DUF1285_beta_roll_sf"/>
</dbReference>
<proteinExistence type="predicted"/>
<organism evidence="3 4">
    <name type="scientific">Bacterioplanes sanyensis</name>
    <dbReference type="NCBI Taxonomy" id="1249553"/>
    <lineage>
        <taxon>Bacteria</taxon>
        <taxon>Pseudomonadati</taxon>
        <taxon>Pseudomonadota</taxon>
        <taxon>Gammaproteobacteria</taxon>
        <taxon>Oceanospirillales</taxon>
        <taxon>Oceanospirillaceae</taxon>
        <taxon>Bacterioplanes</taxon>
    </lineage>
</organism>
<feature type="domain" description="DUF1285" evidence="1">
    <location>
        <begin position="25"/>
        <end position="90"/>
    </location>
</feature>
<evidence type="ECO:0008006" key="5">
    <source>
        <dbReference type="Google" id="ProtNLM"/>
    </source>
</evidence>
<evidence type="ECO:0000259" key="1">
    <source>
        <dbReference type="Pfam" id="PF06938"/>
    </source>
</evidence>
<dbReference type="Gene3D" id="2.30.270.10">
    <property type="entry name" value="duf1285 protein"/>
    <property type="match status" value="1"/>
</dbReference>
<protein>
    <recommendedName>
        <fullName evidence="5">Proteophosphoglycan</fullName>
    </recommendedName>
</protein>
<dbReference type="Pfam" id="PF21028">
    <property type="entry name" value="DUF1285_C"/>
    <property type="match status" value="1"/>
</dbReference>
<keyword evidence="4" id="KW-1185">Reference proteome</keyword>
<evidence type="ECO:0000313" key="4">
    <source>
        <dbReference type="Proteomes" id="UP000202440"/>
    </source>
</evidence>
<accession>A0A222FLA9</accession>
<feature type="domain" description="DUF1285" evidence="2">
    <location>
        <begin position="92"/>
        <end position="178"/>
    </location>
</feature>
<evidence type="ECO:0000259" key="2">
    <source>
        <dbReference type="Pfam" id="PF21028"/>
    </source>
</evidence>
<dbReference type="AlphaFoldDB" id="A0A222FLA9"/>